<dbReference type="InterPro" id="IPR001304">
    <property type="entry name" value="C-type_lectin-like"/>
</dbReference>
<dbReference type="InterPro" id="IPR050801">
    <property type="entry name" value="Ca-Dep_Lectins_ImmuneDev"/>
</dbReference>
<dbReference type="Gene3D" id="3.10.100.10">
    <property type="entry name" value="Mannose-Binding Protein A, subunit A"/>
    <property type="match status" value="1"/>
</dbReference>
<protein>
    <recommendedName>
        <fullName evidence="2">C-type lectin domain-containing protein</fullName>
    </recommendedName>
</protein>
<dbReference type="Pfam" id="PF00059">
    <property type="entry name" value="Lectin_C"/>
    <property type="match status" value="1"/>
</dbReference>
<feature type="chain" id="PRO_5043864813" description="C-type lectin domain-containing protein" evidence="1">
    <location>
        <begin position="19"/>
        <end position="242"/>
    </location>
</feature>
<dbReference type="InterPro" id="IPR016186">
    <property type="entry name" value="C-type_lectin-like/link_sf"/>
</dbReference>
<reference evidence="3 4" key="1">
    <citation type="journal article" date="2021" name="Elife">
        <title>Chloroplast acquisition without the gene transfer in kleptoplastic sea slugs, Plakobranchus ocellatus.</title>
        <authorList>
            <person name="Maeda T."/>
            <person name="Takahashi S."/>
            <person name="Yoshida T."/>
            <person name="Shimamura S."/>
            <person name="Takaki Y."/>
            <person name="Nagai Y."/>
            <person name="Toyoda A."/>
            <person name="Suzuki Y."/>
            <person name="Arimoto A."/>
            <person name="Ishii H."/>
            <person name="Satoh N."/>
            <person name="Nishiyama T."/>
            <person name="Hasebe M."/>
            <person name="Maruyama T."/>
            <person name="Minagawa J."/>
            <person name="Obokata J."/>
            <person name="Shigenobu S."/>
        </authorList>
    </citation>
    <scope>NUCLEOTIDE SEQUENCE [LARGE SCALE GENOMIC DNA]</scope>
</reference>
<dbReference type="Proteomes" id="UP000735302">
    <property type="component" value="Unassembled WGS sequence"/>
</dbReference>
<evidence type="ECO:0000313" key="3">
    <source>
        <dbReference type="EMBL" id="GFN95852.1"/>
    </source>
</evidence>
<feature type="domain" description="C-type lectin" evidence="2">
    <location>
        <begin position="40"/>
        <end position="164"/>
    </location>
</feature>
<dbReference type="CDD" id="cd00037">
    <property type="entry name" value="CLECT"/>
    <property type="match status" value="1"/>
</dbReference>
<feature type="signal peptide" evidence="1">
    <location>
        <begin position="1"/>
        <end position="18"/>
    </location>
</feature>
<evidence type="ECO:0000259" key="2">
    <source>
        <dbReference type="PROSITE" id="PS50041"/>
    </source>
</evidence>
<evidence type="ECO:0000256" key="1">
    <source>
        <dbReference type="SAM" id="SignalP"/>
    </source>
</evidence>
<dbReference type="InterPro" id="IPR016187">
    <property type="entry name" value="CTDL_fold"/>
</dbReference>
<proteinExistence type="predicted"/>
<comment type="caution">
    <text evidence="3">The sequence shown here is derived from an EMBL/GenBank/DDBJ whole genome shotgun (WGS) entry which is preliminary data.</text>
</comment>
<keyword evidence="4" id="KW-1185">Reference proteome</keyword>
<sequence length="242" mass="27497">MYPLYIFLTFSLCAFAKSNSVAQTCPDDVIRTGSKYLEVLDDTCYQFFPDTSMKKSYWEAESACAKLQGTLVMPKTKKINQFIVDTLLKYKMTEEVFIGLNNKEDRTMLRWSDGELLTSPGLNQNFPKDIEMFRPWKYTAKKPSTDCVTLNPVKNTWQSIDCQKNIVNRLFGRQNRRLFICEFVRVEDKDGTGGAGGGNGSPDLLDYLLNPLPQNRYVPTLTTSSMVVLHALALLMIHTATL</sequence>
<dbReference type="SUPFAM" id="SSF56436">
    <property type="entry name" value="C-type lectin-like"/>
    <property type="match status" value="1"/>
</dbReference>
<dbReference type="PANTHER" id="PTHR22801:SF63">
    <property type="entry name" value="C-TYPE LECTIN DOMAIN-CONTAINING PROTEIN"/>
    <property type="match status" value="1"/>
</dbReference>
<dbReference type="SMART" id="SM00034">
    <property type="entry name" value="CLECT"/>
    <property type="match status" value="1"/>
</dbReference>
<accession>A0AAV3ZLZ2</accession>
<dbReference type="AlphaFoldDB" id="A0AAV3ZLZ2"/>
<dbReference type="PANTHER" id="PTHR22801">
    <property type="entry name" value="LITHOSTATHINE"/>
    <property type="match status" value="1"/>
</dbReference>
<name>A0AAV3ZLZ2_9GAST</name>
<organism evidence="3 4">
    <name type="scientific">Plakobranchus ocellatus</name>
    <dbReference type="NCBI Taxonomy" id="259542"/>
    <lineage>
        <taxon>Eukaryota</taxon>
        <taxon>Metazoa</taxon>
        <taxon>Spiralia</taxon>
        <taxon>Lophotrochozoa</taxon>
        <taxon>Mollusca</taxon>
        <taxon>Gastropoda</taxon>
        <taxon>Heterobranchia</taxon>
        <taxon>Euthyneura</taxon>
        <taxon>Panpulmonata</taxon>
        <taxon>Sacoglossa</taxon>
        <taxon>Placobranchoidea</taxon>
        <taxon>Plakobranchidae</taxon>
        <taxon>Plakobranchus</taxon>
    </lineage>
</organism>
<evidence type="ECO:0000313" key="4">
    <source>
        <dbReference type="Proteomes" id="UP000735302"/>
    </source>
</evidence>
<gene>
    <name evidence="3" type="ORF">PoB_002235800</name>
</gene>
<dbReference type="PROSITE" id="PS50041">
    <property type="entry name" value="C_TYPE_LECTIN_2"/>
    <property type="match status" value="1"/>
</dbReference>
<keyword evidence="1" id="KW-0732">Signal</keyword>
<dbReference type="EMBL" id="BLXT01002557">
    <property type="protein sequence ID" value="GFN95852.1"/>
    <property type="molecule type" value="Genomic_DNA"/>
</dbReference>